<protein>
    <submittedName>
        <fullName evidence="3">Uncharacterized protein</fullName>
    </submittedName>
</protein>
<organism evidence="2 3">
    <name type="scientific">Parascaris univalens</name>
    <name type="common">Nematode worm</name>
    <dbReference type="NCBI Taxonomy" id="6257"/>
    <lineage>
        <taxon>Eukaryota</taxon>
        <taxon>Metazoa</taxon>
        <taxon>Ecdysozoa</taxon>
        <taxon>Nematoda</taxon>
        <taxon>Chromadorea</taxon>
        <taxon>Rhabditida</taxon>
        <taxon>Spirurina</taxon>
        <taxon>Ascaridomorpha</taxon>
        <taxon>Ascaridoidea</taxon>
        <taxon>Ascarididae</taxon>
        <taxon>Parascaris</taxon>
    </lineage>
</organism>
<feature type="chain" id="PRO_5038034842" evidence="1">
    <location>
        <begin position="23"/>
        <end position="55"/>
    </location>
</feature>
<dbReference type="WBParaSite" id="PgR026_g092_t01">
    <property type="protein sequence ID" value="PgR026_g092_t01"/>
    <property type="gene ID" value="PgR026_g092"/>
</dbReference>
<reference evidence="3" key="1">
    <citation type="submission" date="2022-11" db="UniProtKB">
        <authorList>
            <consortium name="WormBaseParasite"/>
        </authorList>
    </citation>
    <scope>IDENTIFICATION</scope>
</reference>
<dbReference type="Proteomes" id="UP000887569">
    <property type="component" value="Unplaced"/>
</dbReference>
<evidence type="ECO:0000313" key="2">
    <source>
        <dbReference type="Proteomes" id="UP000887569"/>
    </source>
</evidence>
<evidence type="ECO:0000256" key="1">
    <source>
        <dbReference type="SAM" id="SignalP"/>
    </source>
</evidence>
<name>A0A915B4K6_PARUN</name>
<evidence type="ECO:0000313" key="3">
    <source>
        <dbReference type="WBParaSite" id="PgR026_g092_t01"/>
    </source>
</evidence>
<accession>A0A915B4K6</accession>
<sequence length="55" mass="6482">SMFFLCRHYSVLLLSLFTTSFAIPLSSRRFRKANTLKMKPFDRAMLIVAHHHLTE</sequence>
<keyword evidence="1" id="KW-0732">Signal</keyword>
<dbReference type="AlphaFoldDB" id="A0A915B4K6"/>
<feature type="signal peptide" evidence="1">
    <location>
        <begin position="1"/>
        <end position="22"/>
    </location>
</feature>
<keyword evidence="2" id="KW-1185">Reference proteome</keyword>
<proteinExistence type="predicted"/>